<dbReference type="InterPro" id="IPR033305">
    <property type="entry name" value="Hydin-like"/>
</dbReference>
<evidence type="ECO:0008006" key="7">
    <source>
        <dbReference type="Google" id="ProtNLM"/>
    </source>
</evidence>
<dbReference type="NCBIfam" id="NF012200">
    <property type="entry name" value="choice_anch_D"/>
    <property type="match status" value="6"/>
</dbReference>
<gene>
    <name evidence="5" type="ORF">HDF17_000526</name>
</gene>
<keyword evidence="6" id="KW-1185">Reference proteome</keyword>
<dbReference type="InterPro" id="IPR013783">
    <property type="entry name" value="Ig-like_fold"/>
</dbReference>
<dbReference type="GO" id="GO:0005737">
    <property type="term" value="C:cytoplasm"/>
    <property type="evidence" value="ECO:0007669"/>
    <property type="project" value="UniProtKB-SubCell"/>
</dbReference>
<dbReference type="Pfam" id="PF15780">
    <property type="entry name" value="ASH"/>
    <property type="match status" value="2"/>
</dbReference>
<keyword evidence="2" id="KW-0963">Cytoplasm</keyword>
<dbReference type="Proteomes" id="UP000589520">
    <property type="component" value="Unassembled WGS sequence"/>
</dbReference>
<reference evidence="5 6" key="1">
    <citation type="submission" date="2020-07" db="EMBL/GenBank/DDBJ databases">
        <title>Genomic Encyclopedia of Type Strains, Phase IV (KMG-V): Genome sequencing to study the core and pangenomes of soil and plant-associated prokaryotes.</title>
        <authorList>
            <person name="Whitman W."/>
        </authorList>
    </citation>
    <scope>NUCLEOTIDE SEQUENCE [LARGE SCALE GENOMIC DNA]</scope>
    <source>
        <strain evidence="5 6">X4EP2</strain>
    </source>
</reference>
<dbReference type="PANTHER" id="PTHR23053">
    <property type="entry name" value="DLEC1 DELETED IN LUNG AND ESOPHAGEAL CANCER 1"/>
    <property type="match status" value="1"/>
</dbReference>
<dbReference type="PROSITE" id="PS50194">
    <property type="entry name" value="FILAMIN_REPEAT"/>
    <property type="match status" value="1"/>
</dbReference>
<dbReference type="InterPro" id="IPR054090">
    <property type="entry name" value="Cep192_Spd-2-like_dom"/>
</dbReference>
<protein>
    <recommendedName>
        <fullName evidence="7">Choice-of-anchor D domain-containing protein</fullName>
    </recommendedName>
</protein>
<evidence type="ECO:0000259" key="3">
    <source>
        <dbReference type="Pfam" id="PF15780"/>
    </source>
</evidence>
<evidence type="ECO:0000313" key="5">
    <source>
        <dbReference type="EMBL" id="NYF78239.1"/>
    </source>
</evidence>
<feature type="domain" description="Abnormal spindle-like microcephaly-associated protein ASH" evidence="3">
    <location>
        <begin position="522"/>
        <end position="613"/>
    </location>
</feature>
<dbReference type="RefSeq" id="WP_179487490.1">
    <property type="nucleotide sequence ID" value="NZ_JACCCW010000001.1"/>
</dbReference>
<evidence type="ECO:0000313" key="6">
    <source>
        <dbReference type="Proteomes" id="UP000589520"/>
    </source>
</evidence>
<comment type="subcellular location">
    <subcellularLocation>
        <location evidence="1">Cytoplasm</location>
    </subcellularLocation>
</comment>
<sequence>MAAPRVALDKVPMVPYFPRSAYKIAAAAVLLLSLALSGCGGSRYSTSATTTIATTPATVQGSVHGGMVPVSGATIQMYAVGTTGDGSPATALLAQSITSDSSGDFTLTGQYTCPSSSTLVYVTATGGNPGLASGTNNTASVLIGALGACGSLPSSFIMNEVTTVAAIWPLATFMSSPRAIGSSTSDASALSAAFTLASEFANINTGLAPGTNIPTGTTISTATVDEINTLADILSACVDSTGTSSSTTPCGQLFALTTPTSGTAPKTIAAAALFIAQNPTENVEPLFALLPSSTPFTPKLSGAPVDWSIHPSVAAMLTATPTSISFPSTTIGSAATAKIVTLNNTGTTAITLSSISITGTNVGDFTQSHTCGSSIAAGGSCTITVGFTPTVSGTRSAVLQIGSNASNAPTLLALTGTGHAQPIAISPAALTFPLTSTGTSSTPLSLTISAPGGDAVTASITPASSPFTLSPAFCSKTPCQIAATFTPTVTGTASASITITDKTSGESSTVAVTGTGGQPSLSLSSTSLSFPATNVGSSASTQSVTLTNSGTEPLAISSITLAGTNPGDFALSNACGSSVAAKGSCTLTIGFTPTAAGSRAASIQITSNAPGSPATILLAGTGVAVATEGPVTLSPASLTFTEFGIPQSVTVQNNGTAAVTISSIAVSNGSSSYAQTDYAQTNNCGTSLAAQSVCTVSVSALVIDSSAALNGTLSVTASDSVTPHTASLTTQQSTVTIDGSPIDFGAWAIGTTSTQKNLLVLTYPNGGGISDSITGPDASDFILVSNGDGAGCIIQCTVVMAFMPSALGTRNATLVTSYGNVPLSGIGNPAGPSFVVTDTSNPYTATINEAGSPLPVTVLNNGSASLNLTETISGPNASEFTLTNPCTNGLAPAATCTFDITFSPLQVGTRSAVLTVTDSTSGVQQTVALTGSGQFPPPSASPSSVNFGNIQLGSTSSAPITLSAPANHPLKIVLWSGGSPGFSVSASSCATTPCQINATFSPTSTGSASTFVQFTDTVSSEQSSVELSGIGGIPVISLSPSSIAFPSRNIGTTSVAQTVTLTNTGNAYLNTPTITLLGTNSTDFTETNTCTSTLAPNASCAISVSFAPQEAGSLSASVQITSNASNSPVTLPLTGTAN</sequence>
<dbReference type="PANTHER" id="PTHR23053:SF0">
    <property type="entry name" value="HYDROCEPHALUS-INDUCING PROTEIN HOMOLOG"/>
    <property type="match status" value="1"/>
</dbReference>
<organism evidence="5 6">
    <name type="scientific">Granulicella arctica</name>
    <dbReference type="NCBI Taxonomy" id="940613"/>
    <lineage>
        <taxon>Bacteria</taxon>
        <taxon>Pseudomonadati</taxon>
        <taxon>Acidobacteriota</taxon>
        <taxon>Terriglobia</taxon>
        <taxon>Terriglobales</taxon>
        <taxon>Acidobacteriaceae</taxon>
        <taxon>Granulicella</taxon>
    </lineage>
</organism>
<dbReference type="Gene3D" id="2.60.40.10">
    <property type="entry name" value="Immunoglobulins"/>
    <property type="match status" value="7"/>
</dbReference>
<dbReference type="EMBL" id="JACCCW010000001">
    <property type="protein sequence ID" value="NYF78239.1"/>
    <property type="molecule type" value="Genomic_DNA"/>
</dbReference>
<dbReference type="InterPro" id="IPR031549">
    <property type="entry name" value="ASH"/>
</dbReference>
<accession>A0A7Y9PEJ3</accession>
<evidence type="ECO:0000256" key="1">
    <source>
        <dbReference type="ARBA" id="ARBA00004496"/>
    </source>
</evidence>
<name>A0A7Y9PEJ3_9BACT</name>
<dbReference type="AlphaFoldDB" id="A0A7Y9PEJ3"/>
<feature type="domain" description="Abnormal spindle-like microcephaly-associated protein ASH" evidence="3">
    <location>
        <begin position="320"/>
        <end position="408"/>
    </location>
</feature>
<feature type="domain" description="Cep192/Spd-2-like" evidence="4">
    <location>
        <begin position="1034"/>
        <end position="1136"/>
    </location>
</feature>
<comment type="caution">
    <text evidence="5">The sequence shown here is derived from an EMBL/GenBank/DDBJ whole genome shotgun (WGS) entry which is preliminary data.</text>
</comment>
<evidence type="ECO:0000259" key="4">
    <source>
        <dbReference type="Pfam" id="PF22073"/>
    </source>
</evidence>
<dbReference type="InterPro" id="IPR017868">
    <property type="entry name" value="Filamin/ABP280_repeat-like"/>
</dbReference>
<dbReference type="Pfam" id="PF22073">
    <property type="entry name" value="Cep192_D4"/>
    <property type="match status" value="1"/>
</dbReference>
<evidence type="ECO:0000256" key="2">
    <source>
        <dbReference type="ARBA" id="ARBA00022490"/>
    </source>
</evidence>
<proteinExistence type="predicted"/>